<protein>
    <submittedName>
        <fullName evidence="5">Histidinol-phosphate aminotransferase</fullName>
    </submittedName>
</protein>
<keyword evidence="3" id="KW-0663">Pyridoxal phosphate</keyword>
<sequence length="272" mass="28877">MRSLVESIAAHHFVDGDRVVVAAGTDELVLRLARTRGPVLVGGHTSHTRCLAAAGIPADELPLLDYRIPAAELCLRFERGVGLAFVSNPHDRTGTVLGAESVRRICAAARYNDALVVFDETCAEYALGPDFTSARWWAAHGHNVCVLRSFPEVPVGYLIGDPAVAGRIRGGTADTPARTAAFDALANPAFLARARADNRAARALLCRGLTELGIEFLPSAADFVLARLPGPVPGLRDLADVGLADHVRIPVGRADDVAHLLDSLRERTGATT</sequence>
<dbReference type="InterPro" id="IPR015424">
    <property type="entry name" value="PyrdxlP-dep_Trfase"/>
</dbReference>
<evidence type="ECO:0000256" key="3">
    <source>
        <dbReference type="ARBA" id="ARBA00022898"/>
    </source>
</evidence>
<accession>A0A2T0THY7</accession>
<keyword evidence="2 5" id="KW-0808">Transferase</keyword>
<evidence type="ECO:0000313" key="5">
    <source>
        <dbReference type="EMBL" id="PRY45221.1"/>
    </source>
</evidence>
<evidence type="ECO:0000256" key="2">
    <source>
        <dbReference type="ARBA" id="ARBA00022679"/>
    </source>
</evidence>
<dbReference type="PANTHER" id="PTHR43643:SF3">
    <property type="entry name" value="HISTIDINOL-PHOSPHATE AMINOTRANSFERASE"/>
    <property type="match status" value="1"/>
</dbReference>
<dbReference type="GO" id="GO:0030170">
    <property type="term" value="F:pyridoxal phosphate binding"/>
    <property type="evidence" value="ECO:0007669"/>
    <property type="project" value="InterPro"/>
</dbReference>
<keyword evidence="1 5" id="KW-0032">Aminotransferase</keyword>
<name>A0A2T0THY7_9PSEU</name>
<dbReference type="InterPro" id="IPR015422">
    <property type="entry name" value="PyrdxlP-dep_Trfase_small"/>
</dbReference>
<evidence type="ECO:0000259" key="4">
    <source>
        <dbReference type="Pfam" id="PF00155"/>
    </source>
</evidence>
<reference evidence="5 6" key="1">
    <citation type="submission" date="2018-03" db="EMBL/GenBank/DDBJ databases">
        <title>Genomic Encyclopedia of Archaeal and Bacterial Type Strains, Phase II (KMG-II): from individual species to whole genera.</title>
        <authorList>
            <person name="Goeker M."/>
        </authorList>
    </citation>
    <scope>NUCLEOTIDE SEQUENCE [LARGE SCALE GENOMIC DNA]</scope>
    <source>
        <strain evidence="5 6">DSM 44720</strain>
    </source>
</reference>
<dbReference type="InterPro" id="IPR015421">
    <property type="entry name" value="PyrdxlP-dep_Trfase_major"/>
</dbReference>
<dbReference type="Gene3D" id="3.40.640.10">
    <property type="entry name" value="Type I PLP-dependent aspartate aminotransferase-like (Major domain)"/>
    <property type="match status" value="1"/>
</dbReference>
<comment type="caution">
    <text evidence="5">The sequence shown here is derived from an EMBL/GenBank/DDBJ whole genome shotgun (WGS) entry which is preliminary data.</text>
</comment>
<dbReference type="EMBL" id="PVTF01000002">
    <property type="protein sequence ID" value="PRY45221.1"/>
    <property type="molecule type" value="Genomic_DNA"/>
</dbReference>
<dbReference type="GO" id="GO:0008483">
    <property type="term" value="F:transaminase activity"/>
    <property type="evidence" value="ECO:0007669"/>
    <property type="project" value="UniProtKB-KW"/>
</dbReference>
<dbReference type="PANTHER" id="PTHR43643">
    <property type="entry name" value="HISTIDINOL-PHOSPHATE AMINOTRANSFERASE 2"/>
    <property type="match status" value="1"/>
</dbReference>
<feature type="domain" description="Aminotransferase class I/classII large" evidence="4">
    <location>
        <begin position="6"/>
        <end position="232"/>
    </location>
</feature>
<proteinExistence type="predicted"/>
<dbReference type="Proteomes" id="UP000239494">
    <property type="component" value="Unassembled WGS sequence"/>
</dbReference>
<dbReference type="Gene3D" id="3.90.1150.10">
    <property type="entry name" value="Aspartate Aminotransferase, domain 1"/>
    <property type="match status" value="1"/>
</dbReference>
<dbReference type="AlphaFoldDB" id="A0A2T0THY7"/>
<keyword evidence="6" id="KW-1185">Reference proteome</keyword>
<dbReference type="SUPFAM" id="SSF53383">
    <property type="entry name" value="PLP-dependent transferases"/>
    <property type="match status" value="1"/>
</dbReference>
<gene>
    <name evidence="5" type="ORF">CLV43_102786</name>
</gene>
<evidence type="ECO:0000256" key="1">
    <source>
        <dbReference type="ARBA" id="ARBA00022576"/>
    </source>
</evidence>
<dbReference type="Pfam" id="PF00155">
    <property type="entry name" value="Aminotran_1_2"/>
    <property type="match status" value="1"/>
</dbReference>
<organism evidence="5 6">
    <name type="scientific">Umezawaea tangerina</name>
    <dbReference type="NCBI Taxonomy" id="84725"/>
    <lineage>
        <taxon>Bacteria</taxon>
        <taxon>Bacillati</taxon>
        <taxon>Actinomycetota</taxon>
        <taxon>Actinomycetes</taxon>
        <taxon>Pseudonocardiales</taxon>
        <taxon>Pseudonocardiaceae</taxon>
        <taxon>Umezawaea</taxon>
    </lineage>
</organism>
<dbReference type="RefSeq" id="WP_170155775.1">
    <property type="nucleotide sequence ID" value="NZ_PVTF01000002.1"/>
</dbReference>
<evidence type="ECO:0000313" key="6">
    <source>
        <dbReference type="Proteomes" id="UP000239494"/>
    </source>
</evidence>
<dbReference type="InterPro" id="IPR050106">
    <property type="entry name" value="HistidinolP_aminotransfase"/>
</dbReference>
<dbReference type="InterPro" id="IPR004839">
    <property type="entry name" value="Aminotransferase_I/II_large"/>
</dbReference>